<evidence type="ECO:0000313" key="2">
    <source>
        <dbReference type="EMBL" id="KAK8079312.1"/>
    </source>
</evidence>
<dbReference type="Proteomes" id="UP001480595">
    <property type="component" value="Unassembled WGS sequence"/>
</dbReference>
<dbReference type="GeneID" id="92087591"/>
<sequence length="78" mass="8878">MRENDMTGIRILWENQDSSEEGDSIADQEAVNRDAETEKIKDLEQRLAAAALQIQHLQGQLGEQRDGQLTEIEDLHTM</sequence>
<accession>A0ABR1W8D7</accession>
<evidence type="ECO:0000256" key="1">
    <source>
        <dbReference type="SAM" id="MobiDB-lite"/>
    </source>
</evidence>
<keyword evidence="3" id="KW-1185">Reference proteome</keyword>
<dbReference type="RefSeq" id="XP_066720383.1">
    <property type="nucleotide sequence ID" value="XM_066854528.1"/>
</dbReference>
<dbReference type="EMBL" id="JAQQWL010000003">
    <property type="protein sequence ID" value="KAK8079312.1"/>
    <property type="molecule type" value="Genomic_DNA"/>
</dbReference>
<proteinExistence type="predicted"/>
<organism evidence="2 3">
    <name type="scientific">Apiospora phragmitis</name>
    <dbReference type="NCBI Taxonomy" id="2905665"/>
    <lineage>
        <taxon>Eukaryota</taxon>
        <taxon>Fungi</taxon>
        <taxon>Dikarya</taxon>
        <taxon>Ascomycota</taxon>
        <taxon>Pezizomycotina</taxon>
        <taxon>Sordariomycetes</taxon>
        <taxon>Xylariomycetidae</taxon>
        <taxon>Amphisphaeriales</taxon>
        <taxon>Apiosporaceae</taxon>
        <taxon>Apiospora</taxon>
    </lineage>
</organism>
<name>A0ABR1W8D7_9PEZI</name>
<evidence type="ECO:0000313" key="3">
    <source>
        <dbReference type="Proteomes" id="UP001480595"/>
    </source>
</evidence>
<reference evidence="2 3" key="1">
    <citation type="submission" date="2023-01" db="EMBL/GenBank/DDBJ databases">
        <title>Analysis of 21 Apiospora genomes using comparative genomics revels a genus with tremendous synthesis potential of carbohydrate active enzymes and secondary metabolites.</title>
        <authorList>
            <person name="Sorensen T."/>
        </authorList>
    </citation>
    <scope>NUCLEOTIDE SEQUENCE [LARGE SCALE GENOMIC DNA]</scope>
    <source>
        <strain evidence="2 3">CBS 135458</strain>
    </source>
</reference>
<feature type="compositionally biased region" description="Acidic residues" evidence="1">
    <location>
        <begin position="17"/>
        <end position="26"/>
    </location>
</feature>
<comment type="caution">
    <text evidence="2">The sequence shown here is derived from an EMBL/GenBank/DDBJ whole genome shotgun (WGS) entry which is preliminary data.</text>
</comment>
<gene>
    <name evidence="2" type="ORF">PG994_003119</name>
</gene>
<feature type="region of interest" description="Disordered" evidence="1">
    <location>
        <begin position="1"/>
        <end position="37"/>
    </location>
</feature>
<protein>
    <submittedName>
        <fullName evidence="2">Uncharacterized protein</fullName>
    </submittedName>
</protein>